<evidence type="ECO:0000256" key="4">
    <source>
        <dbReference type="ARBA" id="ARBA00022741"/>
    </source>
</evidence>
<protein>
    <recommendedName>
        <fullName evidence="8">Katanin p60 ATPase-containing subunit A-like 2</fullName>
        <shortName evidence="8">Katanin p60 subunit A-like 2</shortName>
        <ecNumber evidence="8">5.6.1.1</ecNumber>
    </recommendedName>
    <alternativeName>
        <fullName evidence="8">p60 katanin-like 2</fullName>
    </alternativeName>
</protein>
<dbReference type="GO" id="GO:0000922">
    <property type="term" value="C:spindle pole"/>
    <property type="evidence" value="ECO:0007669"/>
    <property type="project" value="UniProtKB-SubCell"/>
</dbReference>
<keyword evidence="7 8" id="KW-0413">Isomerase</keyword>
<keyword evidence="12" id="KW-1185">Reference proteome</keyword>
<dbReference type="FunFam" id="3.40.50.300:FF:000159">
    <property type="entry name" value="Katanin p60 ATPase-containing subunit A1"/>
    <property type="match status" value="1"/>
</dbReference>
<dbReference type="PANTHER" id="PTHR23074:SF78">
    <property type="entry name" value="KATANIN P60 ATPASE-CONTAINING SUBUNIT A-LIKE 2"/>
    <property type="match status" value="1"/>
</dbReference>
<evidence type="ECO:0000256" key="7">
    <source>
        <dbReference type="ARBA" id="ARBA00023235"/>
    </source>
</evidence>
<evidence type="ECO:0000259" key="10">
    <source>
        <dbReference type="SMART" id="SM00382"/>
    </source>
</evidence>
<dbReference type="InterPro" id="IPR050304">
    <property type="entry name" value="MT-severing_AAA_ATPase"/>
</dbReference>
<dbReference type="InterPro" id="IPR015415">
    <property type="entry name" value="Spast_Vps4_C"/>
</dbReference>
<dbReference type="GO" id="GO:0016887">
    <property type="term" value="F:ATP hydrolysis activity"/>
    <property type="evidence" value="ECO:0007669"/>
    <property type="project" value="InterPro"/>
</dbReference>
<dbReference type="Proteomes" id="UP000673552">
    <property type="component" value="Chromosome 13"/>
</dbReference>
<evidence type="ECO:0000256" key="5">
    <source>
        <dbReference type="ARBA" id="ARBA00022840"/>
    </source>
</evidence>
<feature type="compositionally biased region" description="Polar residues" evidence="9">
    <location>
        <begin position="217"/>
        <end position="236"/>
    </location>
</feature>
<dbReference type="GO" id="GO:0005737">
    <property type="term" value="C:cytoplasm"/>
    <property type="evidence" value="ECO:0007669"/>
    <property type="project" value="UniProtKB-SubCell"/>
</dbReference>
<evidence type="ECO:0000256" key="9">
    <source>
        <dbReference type="SAM" id="MobiDB-lite"/>
    </source>
</evidence>
<feature type="domain" description="AAA+ ATPase" evidence="10">
    <location>
        <begin position="334"/>
        <end position="472"/>
    </location>
</feature>
<dbReference type="InterPro" id="IPR003959">
    <property type="entry name" value="ATPase_AAA_core"/>
</dbReference>
<dbReference type="SMART" id="SM00382">
    <property type="entry name" value="AAA"/>
    <property type="match status" value="1"/>
</dbReference>
<dbReference type="SUPFAM" id="SSF52540">
    <property type="entry name" value="P-loop containing nucleoside triphosphate hydrolases"/>
    <property type="match status" value="1"/>
</dbReference>
<keyword evidence="5 8" id="KW-0067">ATP-binding</keyword>
<dbReference type="Gene3D" id="1.10.8.60">
    <property type="match status" value="1"/>
</dbReference>
<comment type="subcellular location">
    <subcellularLocation>
        <location evidence="1 8">Cytoplasm</location>
        <location evidence="1 8">Cytoskeleton</location>
        <location evidence="1 8">Spindle pole</location>
    </subcellularLocation>
    <subcellularLocation>
        <location evidence="8">Cytoplasm</location>
        <location evidence="8">Cytoskeleton</location>
    </subcellularLocation>
    <subcellularLocation>
        <location evidence="8">Cytoplasm</location>
    </subcellularLocation>
    <subcellularLocation>
        <location evidence="8">Cytoplasm</location>
        <location evidence="8">Cytoskeleton</location>
        <location evidence="8">Spindle</location>
    </subcellularLocation>
    <text evidence="8">Localizes within the cytoplasm, partially overlapping with microtubules in interphase and to the mitotic spindle and spindle poles during mitosis.</text>
</comment>
<dbReference type="SMART" id="SM00667">
    <property type="entry name" value="LisH"/>
    <property type="match status" value="1"/>
</dbReference>
<dbReference type="GO" id="GO:0005524">
    <property type="term" value="F:ATP binding"/>
    <property type="evidence" value="ECO:0007669"/>
    <property type="project" value="UniProtKB-KW"/>
</dbReference>
<dbReference type="GO" id="GO:0051013">
    <property type="term" value="P:microtubule severing"/>
    <property type="evidence" value="ECO:0007669"/>
    <property type="project" value="UniProtKB-UniRule"/>
</dbReference>
<dbReference type="InterPro" id="IPR003593">
    <property type="entry name" value="AAA+_ATPase"/>
</dbReference>
<dbReference type="GO" id="GO:0008017">
    <property type="term" value="F:microtubule binding"/>
    <property type="evidence" value="ECO:0007669"/>
    <property type="project" value="UniProtKB-UniRule"/>
</dbReference>
<evidence type="ECO:0000256" key="6">
    <source>
        <dbReference type="ARBA" id="ARBA00023212"/>
    </source>
</evidence>
<dbReference type="GO" id="GO:0008568">
    <property type="term" value="F:microtubule severing ATPase activity"/>
    <property type="evidence" value="ECO:0007669"/>
    <property type="project" value="UniProtKB-EC"/>
</dbReference>
<keyword evidence="6 8" id="KW-0206">Cytoskeleton</keyword>
<keyword evidence="4 8" id="KW-0547">Nucleotide-binding</keyword>
<evidence type="ECO:0000313" key="12">
    <source>
        <dbReference type="Proteomes" id="UP000673552"/>
    </source>
</evidence>
<dbReference type="Pfam" id="PF17862">
    <property type="entry name" value="AAA_lid_3"/>
    <property type="match status" value="1"/>
</dbReference>
<dbReference type="AlphaFoldDB" id="A0A836KRD9"/>
<feature type="region of interest" description="Disordered" evidence="9">
    <location>
        <begin position="1"/>
        <end position="26"/>
    </location>
</feature>
<evidence type="ECO:0000256" key="8">
    <source>
        <dbReference type="HAMAP-Rule" id="MF_03025"/>
    </source>
</evidence>
<dbReference type="Gene3D" id="3.40.50.300">
    <property type="entry name" value="P-loop containing nucleotide triphosphate hydrolases"/>
    <property type="match status" value="1"/>
</dbReference>
<feature type="region of interest" description="Disordered" evidence="9">
    <location>
        <begin position="171"/>
        <end position="260"/>
    </location>
</feature>
<dbReference type="EMBL" id="JAFEUZ010000013">
    <property type="protein sequence ID" value="KAG5484056.1"/>
    <property type="molecule type" value="Genomic_DNA"/>
</dbReference>
<dbReference type="EC" id="5.6.1.1" evidence="8"/>
<feature type="compositionally biased region" description="Polar residues" evidence="9">
    <location>
        <begin position="186"/>
        <end position="198"/>
    </location>
</feature>
<evidence type="ECO:0000256" key="2">
    <source>
        <dbReference type="ARBA" id="ARBA00022490"/>
    </source>
</evidence>
<sequence>MMPHLQPLSNTAAPAPGSSLAHIKTQQVAREEEEKLRARRVKGVIVLVEQFLLEQGYTQALQALQLESRISLTQFSAADNIDLVSVVQEYEEYYAFKSQRAPKLYRVRGGSGDDACTVSGAVSESGERLLIRKRRGAAAPAAATPPSSAPATLHSSTGYGNVCGGTTLSLSPPSLSSMGKPPPHLRQTSLARALSQAQAGADSISANGGKRAAAPNGHTSSAGLSLQGESAVCTSGSERETVRRDKGADGDGSDDAGDDLLAPLANRRTLKPLPQFPTSELSDLAATILREILEVNPSVRWCDIADLEGAKHLLQEAVVMPVKYPELFQGILRPWKGILLFGPPGTGKTLLAKAVATECRTTFFNISASSVVSKWRGDSEKLVRMLFDLAVHYAPSTIFIDEIDSLMSARSSDGEHEGSRRMKTELLTQMDGLCKRRGGNVVFVLAASNVPWDLDMAMLRRLEKRILVALPTRGARALMFRRLLPNSFTADADYETCAALTEGMSGADIDVVCREAMMRPVRKLIAQLEAAEKDRAAHARLPNEPLRPPVATLEDVRASVACTRSSVRVADLDKYNAWARDYGSGLST</sequence>
<dbReference type="InterPro" id="IPR006594">
    <property type="entry name" value="LisH"/>
</dbReference>
<comment type="similarity">
    <text evidence="8">Belongs to the AAA ATPase family. Katanin p60 subunit A1 subfamily. A-like 2 sub-subfamily.</text>
</comment>
<comment type="catalytic activity">
    <reaction evidence="8">
        <text>n ATP + n H2O + a microtubule = n ADP + n phosphate + (n+1) alpha/beta tubulin heterodimers.</text>
        <dbReference type="EC" id="5.6.1.1"/>
    </reaction>
</comment>
<name>A0A836KRD9_9TRYP</name>
<reference evidence="11 12" key="1">
    <citation type="submission" date="2021-03" db="EMBL/GenBank/DDBJ databases">
        <title>Leishmania (Mundinia) martiniquensis Genome sequencing and assembly.</title>
        <authorList>
            <person name="Almutairi H."/>
            <person name="Gatherer D."/>
        </authorList>
    </citation>
    <scope>NUCLEOTIDE SEQUENCE [LARGE SCALE GENOMIC DNA]</scope>
    <source>
        <strain evidence="11">LSCM1</strain>
    </source>
</reference>
<dbReference type="InterPro" id="IPR041569">
    <property type="entry name" value="AAA_lid_3"/>
</dbReference>
<dbReference type="PANTHER" id="PTHR23074">
    <property type="entry name" value="AAA DOMAIN-CONTAINING"/>
    <property type="match status" value="1"/>
</dbReference>
<comment type="function">
    <text evidence="8">Severs microtubules in vitro in an ATP-dependent manner. This activity may promote rapid reorganization of cellular microtubule arrays.</text>
</comment>
<dbReference type="Pfam" id="PF00004">
    <property type="entry name" value="AAA"/>
    <property type="match status" value="1"/>
</dbReference>
<evidence type="ECO:0000256" key="3">
    <source>
        <dbReference type="ARBA" id="ARBA00022701"/>
    </source>
</evidence>
<organism evidence="11 12">
    <name type="scientific">Leishmania martiniquensis</name>
    <dbReference type="NCBI Taxonomy" id="1580590"/>
    <lineage>
        <taxon>Eukaryota</taxon>
        <taxon>Discoba</taxon>
        <taxon>Euglenozoa</taxon>
        <taxon>Kinetoplastea</taxon>
        <taxon>Metakinetoplastina</taxon>
        <taxon>Trypanosomatida</taxon>
        <taxon>Trypanosomatidae</taxon>
        <taxon>Leishmaniinae</taxon>
        <taxon>Leishmania</taxon>
    </lineage>
</organism>
<dbReference type="OrthoDB" id="191529at2759"/>
<evidence type="ECO:0000256" key="1">
    <source>
        <dbReference type="ARBA" id="ARBA00004647"/>
    </source>
</evidence>
<dbReference type="PROSITE" id="PS50896">
    <property type="entry name" value="LISH"/>
    <property type="match status" value="1"/>
</dbReference>
<dbReference type="Pfam" id="PF09336">
    <property type="entry name" value="Vps4_C"/>
    <property type="match status" value="1"/>
</dbReference>
<dbReference type="InterPro" id="IPR027417">
    <property type="entry name" value="P-loop_NTPase"/>
</dbReference>
<evidence type="ECO:0000313" key="11">
    <source>
        <dbReference type="EMBL" id="KAG5484056.1"/>
    </source>
</evidence>
<dbReference type="GO" id="GO:0005874">
    <property type="term" value="C:microtubule"/>
    <property type="evidence" value="ECO:0007669"/>
    <property type="project" value="UniProtKB-KW"/>
</dbReference>
<keyword evidence="2 8" id="KW-0963">Cytoplasm</keyword>
<feature type="compositionally biased region" description="Basic and acidic residues" evidence="9">
    <location>
        <begin position="237"/>
        <end position="249"/>
    </location>
</feature>
<keyword evidence="3 8" id="KW-0493">Microtubule</keyword>
<comment type="caution">
    <text evidence="11">The sequence shown here is derived from an EMBL/GenBank/DDBJ whole genome shotgun (WGS) entry which is preliminary data.</text>
</comment>
<dbReference type="HAMAP" id="MF_03025">
    <property type="entry name" value="Katanin_p60_AL2"/>
    <property type="match status" value="1"/>
</dbReference>
<gene>
    <name evidence="8" type="primary">KATNAL2</name>
    <name evidence="11" type="ORF">LSCM1_05910</name>
</gene>
<proteinExistence type="inferred from homology"/>
<dbReference type="InterPro" id="IPR027497">
    <property type="entry name" value="Katanin_p60_AL2"/>
</dbReference>
<feature type="binding site" evidence="8">
    <location>
        <begin position="342"/>
        <end position="349"/>
    </location>
    <ligand>
        <name>ATP</name>
        <dbReference type="ChEBI" id="CHEBI:30616"/>
    </ligand>
</feature>
<accession>A0A836KRD9</accession>